<dbReference type="SUPFAM" id="SSF56112">
    <property type="entry name" value="Protein kinase-like (PK-like)"/>
    <property type="match status" value="1"/>
</dbReference>
<dbReference type="GO" id="GO:0016740">
    <property type="term" value="F:transferase activity"/>
    <property type="evidence" value="ECO:0007669"/>
    <property type="project" value="UniProtKB-KW"/>
</dbReference>
<evidence type="ECO:0000259" key="6">
    <source>
        <dbReference type="Pfam" id="PF03109"/>
    </source>
</evidence>
<feature type="region of interest" description="Disordered" evidence="5">
    <location>
        <begin position="92"/>
        <end position="159"/>
    </location>
</feature>
<dbReference type="Proteomes" id="UP000076722">
    <property type="component" value="Unassembled WGS sequence"/>
</dbReference>
<dbReference type="STRING" id="1314777.A0A164M8L5"/>
<dbReference type="PANTHER" id="PTHR43851:SF3">
    <property type="entry name" value="COENZYME Q8"/>
    <property type="match status" value="1"/>
</dbReference>
<evidence type="ECO:0000256" key="5">
    <source>
        <dbReference type="SAM" id="MobiDB-lite"/>
    </source>
</evidence>
<feature type="compositionally biased region" description="Basic and acidic residues" evidence="5">
    <location>
        <begin position="42"/>
        <end position="60"/>
    </location>
</feature>
<dbReference type="PANTHER" id="PTHR43851">
    <property type="match status" value="1"/>
</dbReference>
<accession>A0A164M8L5</accession>
<dbReference type="Pfam" id="PF03109">
    <property type="entry name" value="ABC1"/>
    <property type="match status" value="1"/>
</dbReference>
<dbReference type="GO" id="GO:0006744">
    <property type="term" value="P:ubiquinone biosynthetic process"/>
    <property type="evidence" value="ECO:0007669"/>
    <property type="project" value="TreeGrafter"/>
</dbReference>
<feature type="domain" description="ABC1 atypical kinase-like" evidence="6">
    <location>
        <begin position="246"/>
        <end position="491"/>
    </location>
</feature>
<protein>
    <submittedName>
        <fullName evidence="7">ABC1-domain-containing protein</fullName>
    </submittedName>
</protein>
<proteinExistence type="inferred from homology"/>
<feature type="compositionally biased region" description="Polar residues" evidence="5">
    <location>
        <begin position="113"/>
        <end position="137"/>
    </location>
</feature>
<evidence type="ECO:0000256" key="4">
    <source>
        <dbReference type="ARBA" id="ARBA00022840"/>
    </source>
</evidence>
<reference evidence="7 8" key="1">
    <citation type="journal article" date="2016" name="Mol. Biol. Evol.">
        <title>Comparative Genomics of Early-Diverging Mushroom-Forming Fungi Provides Insights into the Origins of Lignocellulose Decay Capabilities.</title>
        <authorList>
            <person name="Nagy L.G."/>
            <person name="Riley R."/>
            <person name="Tritt A."/>
            <person name="Adam C."/>
            <person name="Daum C."/>
            <person name="Floudas D."/>
            <person name="Sun H."/>
            <person name="Yadav J.S."/>
            <person name="Pangilinan J."/>
            <person name="Larsson K.H."/>
            <person name="Matsuura K."/>
            <person name="Barry K."/>
            <person name="Labutti K."/>
            <person name="Kuo R."/>
            <person name="Ohm R.A."/>
            <person name="Bhattacharya S.S."/>
            <person name="Shirouzu T."/>
            <person name="Yoshinaga Y."/>
            <person name="Martin F.M."/>
            <person name="Grigoriev I.V."/>
            <person name="Hibbett D.S."/>
        </authorList>
    </citation>
    <scope>NUCLEOTIDE SEQUENCE [LARGE SCALE GENOMIC DNA]</scope>
    <source>
        <strain evidence="7 8">HHB9708</strain>
    </source>
</reference>
<sequence>MPSGFYSWYCVAHSAARILSHAVDIEASQRLSALSRSPFVTGREKTRQDTHSRPDFEPEANHASPGKYTIPEIIHSSSESNAHESRNIVLEADSSPSPSAPIILGVPERTPPIATQSLNHEASEEPSTIASTSQGTEASYVEPETVPEPESPSPLRTLRTSAVPSTRVGRLFHYGGLAASLSLGTASSYLRPSSSPHASNVLSEANINRLVDKLSRMRGAALKLGQFMSIQDSNALPPELDRVFRRVHDSAHYMPNWQMEKVLRDSIGSTWNTNFSQFEPIPIAAASIGQVHRARLAASVSPSGKEEEVAVKIQFPGVRQSIESDLGILKVLLNASMFLPKGLFLDKTIAAMREELALECDYEHEASAIRLFRTHLENDARFKVPWVWEGSTREVLVMEYVSGVPMGDEHVGSAPQATRNEIASRVLELCLKELFEFNAMQTDPNWSNFLWKSEAQQLQLLDFGATRYYSKTFMDKWFSLLNSAVHEDYDASVHWSKELGYLTGDESETMRNSHVESLMLLATPFRPSSAKNGLFAFGPGTEWAAITEKIRATIPIMLRERLTPPPRETYSLNRKLSGSFLLASRLKAEIDCKKLWDQTTAGYSLDRT</sequence>
<gene>
    <name evidence="7" type="ORF">SISNIDRAFT_498796</name>
</gene>
<keyword evidence="3" id="KW-0547">Nucleotide-binding</keyword>
<dbReference type="InterPro" id="IPR034646">
    <property type="entry name" value="ADCK3_dom"/>
</dbReference>
<feature type="region of interest" description="Disordered" evidence="5">
    <location>
        <begin position="38"/>
        <end position="67"/>
    </location>
</feature>
<evidence type="ECO:0000256" key="1">
    <source>
        <dbReference type="ARBA" id="ARBA00009670"/>
    </source>
</evidence>
<dbReference type="EMBL" id="KV419496">
    <property type="protein sequence ID" value="KZS86472.1"/>
    <property type="molecule type" value="Genomic_DNA"/>
</dbReference>
<dbReference type="GO" id="GO:0005524">
    <property type="term" value="F:ATP binding"/>
    <property type="evidence" value="ECO:0007669"/>
    <property type="project" value="UniProtKB-KW"/>
</dbReference>
<comment type="similarity">
    <text evidence="1">Belongs to the protein kinase superfamily. ADCK protein kinase family.</text>
</comment>
<dbReference type="InterPro" id="IPR004147">
    <property type="entry name" value="ABC1_dom"/>
</dbReference>
<keyword evidence="4" id="KW-0067">ATP-binding</keyword>
<keyword evidence="8" id="KW-1185">Reference proteome</keyword>
<keyword evidence="2" id="KW-0808">Transferase</keyword>
<dbReference type="InterPro" id="IPR011009">
    <property type="entry name" value="Kinase-like_dom_sf"/>
</dbReference>
<organism evidence="7 8">
    <name type="scientific">Sistotremastrum niveocremeum HHB9708</name>
    <dbReference type="NCBI Taxonomy" id="1314777"/>
    <lineage>
        <taxon>Eukaryota</taxon>
        <taxon>Fungi</taxon>
        <taxon>Dikarya</taxon>
        <taxon>Basidiomycota</taxon>
        <taxon>Agaricomycotina</taxon>
        <taxon>Agaricomycetes</taxon>
        <taxon>Sistotremastrales</taxon>
        <taxon>Sistotremastraceae</taxon>
        <taxon>Sertulicium</taxon>
        <taxon>Sertulicium niveocremeum</taxon>
    </lineage>
</organism>
<evidence type="ECO:0000256" key="3">
    <source>
        <dbReference type="ARBA" id="ARBA00022741"/>
    </source>
</evidence>
<dbReference type="CDD" id="cd13970">
    <property type="entry name" value="ABC1_ADCK3"/>
    <property type="match status" value="1"/>
</dbReference>
<dbReference type="OrthoDB" id="201153at2759"/>
<evidence type="ECO:0000256" key="2">
    <source>
        <dbReference type="ARBA" id="ARBA00022679"/>
    </source>
</evidence>
<name>A0A164M8L5_9AGAM</name>
<dbReference type="InterPro" id="IPR051409">
    <property type="entry name" value="Atypical_kinase_ADCK"/>
</dbReference>
<evidence type="ECO:0000313" key="8">
    <source>
        <dbReference type="Proteomes" id="UP000076722"/>
    </source>
</evidence>
<evidence type="ECO:0000313" key="7">
    <source>
        <dbReference type="EMBL" id="KZS86472.1"/>
    </source>
</evidence>
<dbReference type="AlphaFoldDB" id="A0A164M8L5"/>